<keyword evidence="5 9" id="KW-0963">Cytoplasm</keyword>
<protein>
    <recommendedName>
        <fullName evidence="9">5'-nucleotidase SurE</fullName>
        <ecNumber evidence="9">3.1.3.5</ecNumber>
    </recommendedName>
    <alternativeName>
        <fullName evidence="9">Nucleoside 5'-monophosphate phosphohydrolase</fullName>
    </alternativeName>
</protein>
<dbReference type="PATRIC" id="fig|1191523.3.peg.2437"/>
<comment type="cofactor">
    <cofactor evidence="2">
        <name>Mg(2+)</name>
        <dbReference type="ChEBI" id="CHEBI:18420"/>
    </cofactor>
</comment>
<keyword evidence="6 9" id="KW-0479">Metal-binding</keyword>
<name>I6YYB0_MELRP</name>
<evidence type="ECO:0000256" key="1">
    <source>
        <dbReference type="ARBA" id="ARBA00000815"/>
    </source>
</evidence>
<feature type="binding site" evidence="9">
    <location>
        <position position="95"/>
    </location>
    <ligand>
        <name>a divalent metal cation</name>
        <dbReference type="ChEBI" id="CHEBI:60240"/>
    </ligand>
</feature>
<keyword evidence="7 9" id="KW-0547">Nucleotide-binding</keyword>
<comment type="similarity">
    <text evidence="4 9">Belongs to the SurE nucleotidase family.</text>
</comment>
<comment type="subcellular location">
    <subcellularLocation>
        <location evidence="3 9">Cytoplasm</location>
    </subcellularLocation>
</comment>
<accession>I6YYB0</accession>
<evidence type="ECO:0000256" key="2">
    <source>
        <dbReference type="ARBA" id="ARBA00001946"/>
    </source>
</evidence>
<dbReference type="HOGENOM" id="CLU_045192_1_0_10"/>
<reference evidence="11 12" key="1">
    <citation type="journal article" date="2013" name="PLoS ONE">
        <title>Genomic analysis of Melioribacter roseus, facultatively anaerobic organotrophic bacterium representing a novel deep lineage within Bacteriodetes/Chlorobi group.</title>
        <authorList>
            <person name="Kadnikov V.V."/>
            <person name="Mardanov A.V."/>
            <person name="Podosokorskaya O.A."/>
            <person name="Gavrilov S.N."/>
            <person name="Kublanov I.V."/>
            <person name="Beletsky A.V."/>
            <person name="Bonch-Osmolovskaya E.A."/>
            <person name="Ravin N.V."/>
        </authorList>
    </citation>
    <scope>NUCLEOTIDE SEQUENCE [LARGE SCALE GENOMIC DNA]</scope>
    <source>
        <strain evidence="12">JCM 17771 / P3M-2</strain>
    </source>
</reference>
<keyword evidence="8 9" id="KW-0378">Hydrolase</keyword>
<dbReference type="FunFam" id="3.40.1210.10:FF:000001">
    <property type="entry name" value="5'/3'-nucleotidase SurE"/>
    <property type="match status" value="1"/>
</dbReference>
<dbReference type="NCBIfam" id="NF001490">
    <property type="entry name" value="PRK00346.1-4"/>
    <property type="match status" value="1"/>
</dbReference>
<feature type="binding site" evidence="9">
    <location>
        <position position="9"/>
    </location>
    <ligand>
        <name>a divalent metal cation</name>
        <dbReference type="ChEBI" id="CHEBI:60240"/>
    </ligand>
</feature>
<dbReference type="GO" id="GO:0046872">
    <property type="term" value="F:metal ion binding"/>
    <property type="evidence" value="ECO:0007669"/>
    <property type="project" value="UniProtKB-UniRule"/>
</dbReference>
<dbReference type="EC" id="3.1.3.5" evidence="9"/>
<evidence type="ECO:0000256" key="3">
    <source>
        <dbReference type="ARBA" id="ARBA00004496"/>
    </source>
</evidence>
<comment type="catalytic activity">
    <reaction evidence="1 9">
        <text>a ribonucleoside 5'-phosphate + H2O = a ribonucleoside + phosphate</text>
        <dbReference type="Rhea" id="RHEA:12484"/>
        <dbReference type="ChEBI" id="CHEBI:15377"/>
        <dbReference type="ChEBI" id="CHEBI:18254"/>
        <dbReference type="ChEBI" id="CHEBI:43474"/>
        <dbReference type="ChEBI" id="CHEBI:58043"/>
        <dbReference type="EC" id="3.1.3.5"/>
    </reaction>
</comment>
<dbReference type="STRING" id="1191523.MROS_2307"/>
<feature type="domain" description="Survival protein SurE-like phosphatase/nucleotidase" evidence="10">
    <location>
        <begin position="3"/>
        <end position="187"/>
    </location>
</feature>
<dbReference type="InterPro" id="IPR036523">
    <property type="entry name" value="SurE-like_sf"/>
</dbReference>
<evidence type="ECO:0000256" key="7">
    <source>
        <dbReference type="ARBA" id="ARBA00022741"/>
    </source>
</evidence>
<evidence type="ECO:0000256" key="8">
    <source>
        <dbReference type="ARBA" id="ARBA00022801"/>
    </source>
</evidence>
<sequence>MKILVSNDDGIDSAGIAALAEELKKIGDVTVVAPRTEQSAVGHAITMKIPLRVTEYYKNGDFFGYAVEGTPADCIKMGIRNIMKTKPDIVISGINHGSNTAINIIYSGTVSAAREAAIMDVPAIAISVTSHEATDFSYAAKIASLLAQTVVKNGLPAGTLLNVNVPDLPEKEIKGMKLTRQGKSKWDDIYEERIDPYGKKYFWLTGKLIEADTDLETDQFAIRNNYVAVTPIHFDLTDYDTFEDMKNWNIENLSTDN</sequence>
<dbReference type="GO" id="GO:0008253">
    <property type="term" value="F:5'-nucleotidase activity"/>
    <property type="evidence" value="ECO:0007669"/>
    <property type="project" value="UniProtKB-UniRule"/>
</dbReference>
<dbReference type="PANTHER" id="PTHR30457">
    <property type="entry name" value="5'-NUCLEOTIDASE SURE"/>
    <property type="match status" value="1"/>
</dbReference>
<dbReference type="NCBIfam" id="NF001492">
    <property type="entry name" value="PRK00346.2-2"/>
    <property type="match status" value="1"/>
</dbReference>
<dbReference type="NCBIfam" id="TIGR00087">
    <property type="entry name" value="surE"/>
    <property type="match status" value="1"/>
</dbReference>
<evidence type="ECO:0000313" key="11">
    <source>
        <dbReference type="EMBL" id="AFN75537.1"/>
    </source>
</evidence>
<dbReference type="OrthoDB" id="9780815at2"/>
<gene>
    <name evidence="9" type="primary">surE</name>
    <name evidence="11" type="ordered locus">MROS_2307</name>
</gene>
<proteinExistence type="inferred from homology"/>
<dbReference type="KEGG" id="mro:MROS_2307"/>
<dbReference type="SUPFAM" id="SSF64167">
    <property type="entry name" value="SurE-like"/>
    <property type="match status" value="1"/>
</dbReference>
<dbReference type="Pfam" id="PF01975">
    <property type="entry name" value="SurE"/>
    <property type="match status" value="1"/>
</dbReference>
<dbReference type="GO" id="GO:0005737">
    <property type="term" value="C:cytoplasm"/>
    <property type="evidence" value="ECO:0007669"/>
    <property type="project" value="UniProtKB-SubCell"/>
</dbReference>
<dbReference type="InterPro" id="IPR030048">
    <property type="entry name" value="SurE"/>
</dbReference>
<dbReference type="GO" id="GO:0000166">
    <property type="term" value="F:nucleotide binding"/>
    <property type="evidence" value="ECO:0007669"/>
    <property type="project" value="UniProtKB-KW"/>
</dbReference>
<comment type="function">
    <text evidence="9">Nucleotidase that shows phosphatase activity on nucleoside 5'-monophosphates.</text>
</comment>
<dbReference type="AlphaFoldDB" id="I6YYB0"/>
<dbReference type="EMBL" id="CP003557">
    <property type="protein sequence ID" value="AFN75537.1"/>
    <property type="molecule type" value="Genomic_DNA"/>
</dbReference>
<dbReference type="Gene3D" id="3.40.1210.10">
    <property type="entry name" value="Survival protein SurE-like phosphatase/nucleotidase"/>
    <property type="match status" value="1"/>
</dbReference>
<dbReference type="eggNOG" id="COG0496">
    <property type="taxonomic scope" value="Bacteria"/>
</dbReference>
<dbReference type="HAMAP" id="MF_00060">
    <property type="entry name" value="SurE"/>
    <property type="match status" value="1"/>
</dbReference>
<evidence type="ECO:0000259" key="10">
    <source>
        <dbReference type="Pfam" id="PF01975"/>
    </source>
</evidence>
<dbReference type="PANTHER" id="PTHR30457:SF0">
    <property type="entry name" value="PHOSPHATASE, PUTATIVE (AFU_ORTHOLOGUE AFUA_4G01070)-RELATED"/>
    <property type="match status" value="1"/>
</dbReference>
<dbReference type="RefSeq" id="WP_014856969.1">
    <property type="nucleotide sequence ID" value="NC_018178.1"/>
</dbReference>
<evidence type="ECO:0000256" key="6">
    <source>
        <dbReference type="ARBA" id="ARBA00022723"/>
    </source>
</evidence>
<evidence type="ECO:0000256" key="4">
    <source>
        <dbReference type="ARBA" id="ARBA00011062"/>
    </source>
</evidence>
<evidence type="ECO:0000313" key="12">
    <source>
        <dbReference type="Proteomes" id="UP000009011"/>
    </source>
</evidence>
<dbReference type="InterPro" id="IPR002828">
    <property type="entry name" value="SurE-like_Pase/nucleotidase"/>
</dbReference>
<keyword evidence="12" id="KW-1185">Reference proteome</keyword>
<evidence type="ECO:0000256" key="9">
    <source>
        <dbReference type="HAMAP-Rule" id="MF_00060"/>
    </source>
</evidence>
<feature type="binding site" evidence="9">
    <location>
        <position position="39"/>
    </location>
    <ligand>
        <name>a divalent metal cation</name>
        <dbReference type="ChEBI" id="CHEBI:60240"/>
    </ligand>
</feature>
<comment type="cofactor">
    <cofactor evidence="9">
        <name>a divalent metal cation</name>
        <dbReference type="ChEBI" id="CHEBI:60240"/>
    </cofactor>
    <text evidence="9">Binds 1 divalent metal cation per subunit.</text>
</comment>
<dbReference type="Proteomes" id="UP000009011">
    <property type="component" value="Chromosome"/>
</dbReference>
<feature type="binding site" evidence="9">
    <location>
        <position position="8"/>
    </location>
    <ligand>
        <name>a divalent metal cation</name>
        <dbReference type="ChEBI" id="CHEBI:60240"/>
    </ligand>
</feature>
<evidence type="ECO:0000256" key="5">
    <source>
        <dbReference type="ARBA" id="ARBA00022490"/>
    </source>
</evidence>
<organism evidence="11 12">
    <name type="scientific">Melioribacter roseus (strain DSM 23840 / JCM 17771 / VKM B-2668 / P3M-2)</name>
    <dbReference type="NCBI Taxonomy" id="1191523"/>
    <lineage>
        <taxon>Bacteria</taxon>
        <taxon>Pseudomonadati</taxon>
        <taxon>Ignavibacteriota</taxon>
        <taxon>Ignavibacteria</taxon>
        <taxon>Ignavibacteriales</taxon>
        <taxon>Melioribacteraceae</taxon>
        <taxon>Melioribacter</taxon>
    </lineage>
</organism>